<dbReference type="EMBL" id="CACRXK020031320">
    <property type="protein sequence ID" value="CAB4043013.1"/>
    <property type="molecule type" value="Genomic_DNA"/>
</dbReference>
<dbReference type="PROSITE" id="PS51352">
    <property type="entry name" value="THIOREDOXIN_2"/>
    <property type="match status" value="1"/>
</dbReference>
<dbReference type="GO" id="GO:0006457">
    <property type="term" value="P:protein folding"/>
    <property type="evidence" value="ECO:0007669"/>
    <property type="project" value="TreeGrafter"/>
</dbReference>
<dbReference type="PANTHER" id="PTHR18929">
    <property type="entry name" value="PROTEIN DISULFIDE ISOMERASE"/>
    <property type="match status" value="1"/>
</dbReference>
<evidence type="ECO:0000259" key="12">
    <source>
        <dbReference type="PROSITE" id="PS51352"/>
    </source>
</evidence>
<dbReference type="FunFam" id="3.40.30.10:FF:000045">
    <property type="entry name" value="Disulfide-isomerase A3"/>
    <property type="match status" value="1"/>
</dbReference>
<dbReference type="CDD" id="cd02995">
    <property type="entry name" value="PDI_a_PDI_a'_C"/>
    <property type="match status" value="1"/>
</dbReference>
<keyword evidence="5" id="KW-0732">Signal</keyword>
<dbReference type="InterPro" id="IPR036249">
    <property type="entry name" value="Thioredoxin-like_sf"/>
</dbReference>
<reference evidence="13" key="1">
    <citation type="submission" date="2020-04" db="EMBL/GenBank/DDBJ databases">
        <authorList>
            <person name="Alioto T."/>
            <person name="Alioto T."/>
            <person name="Gomez Garrido J."/>
        </authorList>
    </citation>
    <scope>NUCLEOTIDE SEQUENCE</scope>
    <source>
        <strain evidence="13">A484AB</strain>
    </source>
</reference>
<protein>
    <recommendedName>
        <fullName evidence="4">protein disulfide-isomerase</fullName>
        <ecNumber evidence="4">5.3.4.1</ecNumber>
    </recommendedName>
</protein>
<dbReference type="NCBIfam" id="TIGR01126">
    <property type="entry name" value="pdi_dom"/>
    <property type="match status" value="1"/>
</dbReference>
<evidence type="ECO:0000256" key="9">
    <source>
        <dbReference type="ARBA" id="ARBA00023235"/>
    </source>
</evidence>
<evidence type="ECO:0000256" key="2">
    <source>
        <dbReference type="ARBA" id="ARBA00004319"/>
    </source>
</evidence>
<evidence type="ECO:0000256" key="3">
    <source>
        <dbReference type="ARBA" id="ARBA00006347"/>
    </source>
</evidence>
<dbReference type="AlphaFoldDB" id="A0A6S7LT28"/>
<evidence type="ECO:0000313" key="14">
    <source>
        <dbReference type="Proteomes" id="UP001152795"/>
    </source>
</evidence>
<keyword evidence="8" id="KW-1015">Disulfide bond</keyword>
<dbReference type="InterPro" id="IPR017937">
    <property type="entry name" value="Thioredoxin_CS"/>
</dbReference>
<evidence type="ECO:0000256" key="8">
    <source>
        <dbReference type="ARBA" id="ARBA00023157"/>
    </source>
</evidence>
<comment type="similarity">
    <text evidence="3 11">Belongs to the protein disulfide isomerase family.</text>
</comment>
<evidence type="ECO:0000256" key="5">
    <source>
        <dbReference type="ARBA" id="ARBA00022729"/>
    </source>
</evidence>
<dbReference type="GO" id="GO:0003756">
    <property type="term" value="F:protein disulfide isomerase activity"/>
    <property type="evidence" value="ECO:0007669"/>
    <property type="project" value="UniProtKB-EC"/>
</dbReference>
<feature type="domain" description="Thioredoxin" evidence="12">
    <location>
        <begin position="147"/>
        <end position="276"/>
    </location>
</feature>
<dbReference type="Pfam" id="PF13848">
    <property type="entry name" value="Thioredoxin_6"/>
    <property type="match status" value="1"/>
</dbReference>
<dbReference type="Gene3D" id="3.40.30.10">
    <property type="entry name" value="Glutaredoxin"/>
    <property type="match status" value="3"/>
</dbReference>
<evidence type="ECO:0000256" key="6">
    <source>
        <dbReference type="ARBA" id="ARBA00022737"/>
    </source>
</evidence>
<evidence type="ECO:0000256" key="10">
    <source>
        <dbReference type="ARBA" id="ARBA00023284"/>
    </source>
</evidence>
<accession>A0A6S7LT28</accession>
<dbReference type="GO" id="GO:0005788">
    <property type="term" value="C:endoplasmic reticulum lumen"/>
    <property type="evidence" value="ECO:0007669"/>
    <property type="project" value="UniProtKB-SubCell"/>
</dbReference>
<dbReference type="InterPro" id="IPR005788">
    <property type="entry name" value="PDI_thioredoxin-like_dom"/>
</dbReference>
<evidence type="ECO:0000256" key="1">
    <source>
        <dbReference type="ARBA" id="ARBA00001182"/>
    </source>
</evidence>
<dbReference type="OrthoDB" id="427280at2759"/>
<comment type="subcellular location">
    <subcellularLocation>
        <location evidence="2">Endoplasmic reticulum lumen</location>
    </subcellularLocation>
</comment>
<keyword evidence="14" id="KW-1185">Reference proteome</keyword>
<dbReference type="GO" id="GO:0034976">
    <property type="term" value="P:response to endoplasmic reticulum stress"/>
    <property type="evidence" value="ECO:0007669"/>
    <property type="project" value="TreeGrafter"/>
</dbReference>
<comment type="caution">
    <text evidence="13">The sequence shown here is derived from an EMBL/GenBank/DDBJ whole genome shotgun (WGS) entry which is preliminary data.</text>
</comment>
<keyword evidence="10" id="KW-0676">Redox-active center</keyword>
<keyword evidence="9" id="KW-0413">Isomerase</keyword>
<dbReference type="Pfam" id="PF00085">
    <property type="entry name" value="Thioredoxin"/>
    <property type="match status" value="1"/>
</dbReference>
<dbReference type="Proteomes" id="UP001152795">
    <property type="component" value="Unassembled WGS sequence"/>
</dbReference>
<name>A0A6S7LT28_PARCT</name>
<dbReference type="InterPro" id="IPR013766">
    <property type="entry name" value="Thioredoxin_domain"/>
</dbReference>
<dbReference type="PANTHER" id="PTHR18929:SF132">
    <property type="entry name" value="PROTEIN DISULFIDE-ISOMERASE A3"/>
    <property type="match status" value="1"/>
</dbReference>
<evidence type="ECO:0000313" key="13">
    <source>
        <dbReference type="EMBL" id="CAB4043013.1"/>
    </source>
</evidence>
<gene>
    <name evidence="13" type="ORF">PACLA_8A010006</name>
</gene>
<comment type="catalytic activity">
    <reaction evidence="1">
        <text>Catalyzes the rearrangement of -S-S- bonds in proteins.</text>
        <dbReference type="EC" id="5.3.4.1"/>
    </reaction>
</comment>
<evidence type="ECO:0000256" key="11">
    <source>
        <dbReference type="RuleBase" id="RU004208"/>
    </source>
</evidence>
<dbReference type="PROSITE" id="PS00194">
    <property type="entry name" value="THIOREDOXIN_1"/>
    <property type="match status" value="1"/>
</dbReference>
<feature type="non-terminal residue" evidence="13">
    <location>
        <position position="1"/>
    </location>
</feature>
<evidence type="ECO:0000256" key="7">
    <source>
        <dbReference type="ARBA" id="ARBA00022824"/>
    </source>
</evidence>
<evidence type="ECO:0000256" key="4">
    <source>
        <dbReference type="ARBA" id="ARBA00012723"/>
    </source>
</evidence>
<dbReference type="EC" id="5.3.4.1" evidence="4"/>
<sequence length="295" mass="33627">EIVLYRPNRLKSKFEESKFVYSGSASRSSIEKFIEENIHGLVGHMTPDNEDSFKKPLAIAYFNVDYTLNPKGTNYWRNRVLKVAKDVKDKLNFAIASKSEFPRELESFGDREKNEDVLVTVKNYAGSKFVMPDKFSVDNFKQFVADYLDGKIEPYIKSEDVPADNDGPVKVLVGKNFDEIVNDPEKDVLIEFYAPWCGHCKSLEPKYNELGEKFKDVKSIVIAKMDATANDSPPQYEVSGFPTLYWAPKNGKDKPEKYQGGREVSDFVDFIKRKASDPVELPEDGKKSQKDDEAL</sequence>
<dbReference type="PRINTS" id="PR00421">
    <property type="entry name" value="THIOREDOXIN"/>
</dbReference>
<dbReference type="SUPFAM" id="SSF52833">
    <property type="entry name" value="Thioredoxin-like"/>
    <property type="match status" value="2"/>
</dbReference>
<keyword evidence="6" id="KW-0677">Repeat</keyword>
<proteinExistence type="inferred from homology"/>
<keyword evidence="7" id="KW-0256">Endoplasmic reticulum</keyword>
<dbReference type="CDD" id="cd03073">
    <property type="entry name" value="PDI_b'_ERp72_ERp57"/>
    <property type="match status" value="1"/>
</dbReference>
<dbReference type="FunFam" id="3.40.30.10:FF:000303">
    <property type="entry name" value="Protein disulfide-isomerase"/>
    <property type="match status" value="1"/>
</dbReference>
<organism evidence="13 14">
    <name type="scientific">Paramuricea clavata</name>
    <name type="common">Red gorgonian</name>
    <name type="synonym">Violescent sea-whip</name>
    <dbReference type="NCBI Taxonomy" id="317549"/>
    <lineage>
        <taxon>Eukaryota</taxon>
        <taxon>Metazoa</taxon>
        <taxon>Cnidaria</taxon>
        <taxon>Anthozoa</taxon>
        <taxon>Octocorallia</taxon>
        <taxon>Malacalcyonacea</taxon>
        <taxon>Plexauridae</taxon>
        <taxon>Paramuricea</taxon>
    </lineage>
</organism>